<evidence type="ECO:0000313" key="2">
    <source>
        <dbReference type="Proteomes" id="UP001605036"/>
    </source>
</evidence>
<protein>
    <submittedName>
        <fullName evidence="1">Uncharacterized protein</fullName>
    </submittedName>
</protein>
<sequence length="113" mass="12795">MPTKRICLRCSGNLNLHSSQFSSSVFPSDILTDAFPDGRILHNDCKVNFHLKNAMSVKFYQDAAPPNRLTFSFQGYQYQLCDFQVKAGPAVFTHSENLRGRVRASFINQALCF</sequence>
<reference evidence="1 2" key="1">
    <citation type="submission" date="2024-09" db="EMBL/GenBank/DDBJ databases">
        <title>Chromosome-scale assembly of Riccia fluitans.</title>
        <authorList>
            <person name="Paukszto L."/>
            <person name="Sawicki J."/>
            <person name="Karawczyk K."/>
            <person name="Piernik-Szablinska J."/>
            <person name="Szczecinska M."/>
            <person name="Mazdziarz M."/>
        </authorList>
    </citation>
    <scope>NUCLEOTIDE SEQUENCE [LARGE SCALE GENOMIC DNA]</scope>
    <source>
        <strain evidence="1">Rf_01</strain>
        <tissue evidence="1">Aerial parts of the thallus</tissue>
    </source>
</reference>
<name>A0ABD1YA74_9MARC</name>
<dbReference type="Proteomes" id="UP001605036">
    <property type="component" value="Unassembled WGS sequence"/>
</dbReference>
<organism evidence="1 2">
    <name type="scientific">Riccia fluitans</name>
    <dbReference type="NCBI Taxonomy" id="41844"/>
    <lineage>
        <taxon>Eukaryota</taxon>
        <taxon>Viridiplantae</taxon>
        <taxon>Streptophyta</taxon>
        <taxon>Embryophyta</taxon>
        <taxon>Marchantiophyta</taxon>
        <taxon>Marchantiopsida</taxon>
        <taxon>Marchantiidae</taxon>
        <taxon>Marchantiales</taxon>
        <taxon>Ricciaceae</taxon>
        <taxon>Riccia</taxon>
    </lineage>
</organism>
<dbReference type="EMBL" id="JBHFFA010000006">
    <property type="protein sequence ID" value="KAL2623598.1"/>
    <property type="molecule type" value="Genomic_DNA"/>
</dbReference>
<evidence type="ECO:0000313" key="1">
    <source>
        <dbReference type="EMBL" id="KAL2623598.1"/>
    </source>
</evidence>
<keyword evidence="2" id="KW-1185">Reference proteome</keyword>
<proteinExistence type="predicted"/>
<comment type="caution">
    <text evidence="1">The sequence shown here is derived from an EMBL/GenBank/DDBJ whole genome shotgun (WGS) entry which is preliminary data.</text>
</comment>
<gene>
    <name evidence="1" type="ORF">R1flu_003803</name>
</gene>
<accession>A0ABD1YA74</accession>
<dbReference type="AlphaFoldDB" id="A0ABD1YA74"/>